<name>A0A4C1UXC8_EUMVA</name>
<comment type="caution">
    <text evidence="1">The sequence shown here is derived from an EMBL/GenBank/DDBJ whole genome shotgun (WGS) entry which is preliminary data.</text>
</comment>
<dbReference type="Proteomes" id="UP000299102">
    <property type="component" value="Unassembled WGS sequence"/>
</dbReference>
<accession>A0A4C1UXC8</accession>
<reference evidence="1 2" key="1">
    <citation type="journal article" date="2019" name="Commun. Biol.">
        <title>The bagworm genome reveals a unique fibroin gene that provides high tensile strength.</title>
        <authorList>
            <person name="Kono N."/>
            <person name="Nakamura H."/>
            <person name="Ohtoshi R."/>
            <person name="Tomita M."/>
            <person name="Numata K."/>
            <person name="Arakawa K."/>
        </authorList>
    </citation>
    <scope>NUCLEOTIDE SEQUENCE [LARGE SCALE GENOMIC DNA]</scope>
</reference>
<dbReference type="EMBL" id="BGZK01000242">
    <property type="protein sequence ID" value="GBP31151.1"/>
    <property type="molecule type" value="Genomic_DNA"/>
</dbReference>
<proteinExistence type="predicted"/>
<gene>
    <name evidence="1" type="ORF">EVAR_21589_1</name>
</gene>
<protein>
    <submittedName>
        <fullName evidence="1">Uncharacterized protein</fullName>
    </submittedName>
</protein>
<keyword evidence="2" id="KW-1185">Reference proteome</keyword>
<organism evidence="1 2">
    <name type="scientific">Eumeta variegata</name>
    <name type="common">Bagworm moth</name>
    <name type="synonym">Eumeta japonica</name>
    <dbReference type="NCBI Taxonomy" id="151549"/>
    <lineage>
        <taxon>Eukaryota</taxon>
        <taxon>Metazoa</taxon>
        <taxon>Ecdysozoa</taxon>
        <taxon>Arthropoda</taxon>
        <taxon>Hexapoda</taxon>
        <taxon>Insecta</taxon>
        <taxon>Pterygota</taxon>
        <taxon>Neoptera</taxon>
        <taxon>Endopterygota</taxon>
        <taxon>Lepidoptera</taxon>
        <taxon>Glossata</taxon>
        <taxon>Ditrysia</taxon>
        <taxon>Tineoidea</taxon>
        <taxon>Psychidae</taxon>
        <taxon>Oiketicinae</taxon>
        <taxon>Eumeta</taxon>
    </lineage>
</organism>
<dbReference type="AlphaFoldDB" id="A0A4C1UXC8"/>
<evidence type="ECO:0000313" key="1">
    <source>
        <dbReference type="EMBL" id="GBP31151.1"/>
    </source>
</evidence>
<evidence type="ECO:0000313" key="2">
    <source>
        <dbReference type="Proteomes" id="UP000299102"/>
    </source>
</evidence>
<sequence>MQDRHVTYREMKASLGISKLLTLTYAETFVYLTSAVRGRVRVGRPTSRWPERRIQRRMMLLEILNL</sequence>